<accession>A0A2D3T1P0</accession>
<gene>
    <name evidence="1" type="ORF">BJP41_04420</name>
</gene>
<evidence type="ECO:0000313" key="2">
    <source>
        <dbReference type="Proteomes" id="UP000230008"/>
    </source>
</evidence>
<dbReference type="AlphaFoldDB" id="A0A2D3T1P0"/>
<reference evidence="2" key="1">
    <citation type="submission" date="2016-10" db="EMBL/GenBank/DDBJ databases">
        <authorList>
            <person name="Chevignon G."/>
        </authorList>
    </citation>
    <scope>NUCLEOTIDE SEQUENCE [LARGE SCALE GENOMIC DNA]</scope>
    <source>
        <strain evidence="2">A2C</strain>
    </source>
</reference>
<reference evidence="2" key="2">
    <citation type="submission" date="2017-11" db="EMBL/GenBank/DDBJ databases">
        <title>PacBio sequencing of new strain of the secondary endosymbiont Candidatus Hamiltonella defensa.</title>
        <authorList>
            <person name="Strand M.R."/>
            <person name="Oliver K."/>
        </authorList>
    </citation>
    <scope>NUCLEOTIDE SEQUENCE [LARGE SCALE GENOMIC DNA]</scope>
    <source>
        <strain evidence="2">A2C</strain>
    </source>
</reference>
<proteinExistence type="predicted"/>
<dbReference type="EMBL" id="CP017606">
    <property type="protein sequence ID" value="ATW29710.1"/>
    <property type="molecule type" value="Genomic_DNA"/>
</dbReference>
<name>A0A2D3T1P0_9ENTR</name>
<organism evidence="1 2">
    <name type="scientific">Candidatus Williamhamiltonella defendens</name>
    <dbReference type="NCBI Taxonomy" id="138072"/>
    <lineage>
        <taxon>Bacteria</taxon>
        <taxon>Pseudomonadati</taxon>
        <taxon>Pseudomonadota</taxon>
        <taxon>Gammaproteobacteria</taxon>
        <taxon>Enterobacterales</taxon>
        <taxon>Enterobacteriaceae</taxon>
        <taxon>aphid secondary symbionts</taxon>
        <taxon>Candidatus Williamhamiltonella</taxon>
    </lineage>
</organism>
<evidence type="ECO:0000313" key="1">
    <source>
        <dbReference type="EMBL" id="ATW29710.1"/>
    </source>
</evidence>
<dbReference type="RefSeq" id="WP_100103198.1">
    <property type="nucleotide sequence ID" value="NZ_CAWNMT010000001.1"/>
</dbReference>
<protein>
    <submittedName>
        <fullName evidence="1">Uncharacterized protein</fullName>
    </submittedName>
</protein>
<dbReference type="Proteomes" id="UP000230008">
    <property type="component" value="Chromosome"/>
</dbReference>
<sequence>MIVKRWIKFLNILSAFIAAIIPSAVDAFLIETQRMIRIEKTLGALKKTEFLVWTTPIRIDPIFGLITGKSAHELSSCKHPITLAVISLDGNRGGIYPKEGMDSESIGLSDECPYSFQHAL</sequence>